<dbReference type="GeneID" id="301550856"/>
<dbReference type="RefSeq" id="WP_189101927.1">
    <property type="nucleotide sequence ID" value="NZ_BMND01000027.1"/>
</dbReference>
<dbReference type="PROSITE" id="PS51857">
    <property type="entry name" value="CSD_2"/>
    <property type="match status" value="1"/>
</dbReference>
<organism evidence="2 3">
    <name type="scientific">Streptomyces kronopolitis</name>
    <dbReference type="NCBI Taxonomy" id="1612435"/>
    <lineage>
        <taxon>Bacteria</taxon>
        <taxon>Bacillati</taxon>
        <taxon>Actinomycetota</taxon>
        <taxon>Actinomycetes</taxon>
        <taxon>Kitasatosporales</taxon>
        <taxon>Streptomycetaceae</taxon>
        <taxon>Streptomyces</taxon>
    </lineage>
</organism>
<dbReference type="CDD" id="cd04458">
    <property type="entry name" value="CSP_CDS"/>
    <property type="match status" value="1"/>
</dbReference>
<name>A0ABQ2JTF7_9ACTN</name>
<dbReference type="InterPro" id="IPR012340">
    <property type="entry name" value="NA-bd_OB-fold"/>
</dbReference>
<dbReference type="SUPFAM" id="SSF50249">
    <property type="entry name" value="Nucleic acid-binding proteins"/>
    <property type="match status" value="1"/>
</dbReference>
<dbReference type="GO" id="GO:0003677">
    <property type="term" value="F:DNA binding"/>
    <property type="evidence" value="ECO:0007669"/>
    <property type="project" value="UniProtKB-KW"/>
</dbReference>
<feature type="domain" description="CSD" evidence="1">
    <location>
        <begin position="1"/>
        <end position="65"/>
    </location>
</feature>
<reference evidence="3" key="1">
    <citation type="journal article" date="2019" name="Int. J. Syst. Evol. Microbiol.">
        <title>The Global Catalogue of Microorganisms (GCM) 10K type strain sequencing project: providing services to taxonomists for standard genome sequencing and annotation.</title>
        <authorList>
            <consortium name="The Broad Institute Genomics Platform"/>
            <consortium name="The Broad Institute Genome Sequencing Center for Infectious Disease"/>
            <person name="Wu L."/>
            <person name="Ma J."/>
        </authorList>
    </citation>
    <scope>NUCLEOTIDE SEQUENCE [LARGE SCALE GENOMIC DNA]</scope>
    <source>
        <strain evidence="3">CGMCC 4.7323</strain>
    </source>
</reference>
<sequence>MATGTVVRFDDVRGYGFIAPDAGGEDVFVHANDLCDEKHLFRSGLRVEYLTEVGDRGLKAGEVQLLEPARTATVRRPAPGAVTPERSAAAESDEELVCEVLTAAEFRGELTEALLDAAPTLTAAQLVQVRKRVMELAQTHHWIDA</sequence>
<dbReference type="Pfam" id="PF00313">
    <property type="entry name" value="CSD"/>
    <property type="match status" value="1"/>
</dbReference>
<dbReference type="EMBL" id="BMND01000027">
    <property type="protein sequence ID" value="GGN56823.1"/>
    <property type="molecule type" value="Genomic_DNA"/>
</dbReference>
<protein>
    <submittedName>
        <fullName evidence="2">DNA-binding protein</fullName>
    </submittedName>
</protein>
<keyword evidence="2" id="KW-0238">DNA-binding</keyword>
<evidence type="ECO:0000313" key="3">
    <source>
        <dbReference type="Proteomes" id="UP000600080"/>
    </source>
</evidence>
<dbReference type="InterPro" id="IPR002059">
    <property type="entry name" value="CSP_DNA-bd"/>
</dbReference>
<evidence type="ECO:0000313" key="2">
    <source>
        <dbReference type="EMBL" id="GGN56823.1"/>
    </source>
</evidence>
<proteinExistence type="predicted"/>
<evidence type="ECO:0000259" key="1">
    <source>
        <dbReference type="PROSITE" id="PS51857"/>
    </source>
</evidence>
<dbReference type="SMART" id="SM00357">
    <property type="entry name" value="CSP"/>
    <property type="match status" value="1"/>
</dbReference>
<dbReference type="Gene3D" id="2.40.50.140">
    <property type="entry name" value="Nucleic acid-binding proteins"/>
    <property type="match status" value="1"/>
</dbReference>
<dbReference type="InterPro" id="IPR011129">
    <property type="entry name" value="CSD"/>
</dbReference>
<dbReference type="PRINTS" id="PR00050">
    <property type="entry name" value="COLDSHOCK"/>
</dbReference>
<dbReference type="Proteomes" id="UP000600080">
    <property type="component" value="Unassembled WGS sequence"/>
</dbReference>
<accession>A0ABQ2JTF7</accession>
<comment type="caution">
    <text evidence="2">The sequence shown here is derived from an EMBL/GenBank/DDBJ whole genome shotgun (WGS) entry which is preliminary data.</text>
</comment>
<gene>
    <name evidence="2" type="ORF">GCM10012285_51730</name>
</gene>
<keyword evidence="3" id="KW-1185">Reference proteome</keyword>